<dbReference type="SUPFAM" id="SSF53098">
    <property type="entry name" value="Ribonuclease H-like"/>
    <property type="match status" value="1"/>
</dbReference>
<name>A0A9E6N072_9PROT</name>
<dbReference type="InterPro" id="IPR002559">
    <property type="entry name" value="Transposase_11"/>
</dbReference>
<keyword evidence="1" id="KW-0812">Transmembrane</keyword>
<keyword evidence="1" id="KW-0472">Membrane</keyword>
<dbReference type="NCBIfam" id="NF033559">
    <property type="entry name" value="transpos_IS1634"/>
    <property type="match status" value="1"/>
</dbReference>
<evidence type="ECO:0000313" key="4">
    <source>
        <dbReference type="Proteomes" id="UP000683551"/>
    </source>
</evidence>
<protein>
    <submittedName>
        <fullName evidence="3">IS1634 family transposase</fullName>
    </submittedName>
</protein>
<feature type="domain" description="Transposase IS4-like" evidence="2">
    <location>
        <begin position="181"/>
        <end position="492"/>
    </location>
</feature>
<dbReference type="AlphaFoldDB" id="A0A9E6N072"/>
<dbReference type="GO" id="GO:0004803">
    <property type="term" value="F:transposase activity"/>
    <property type="evidence" value="ECO:0007669"/>
    <property type="project" value="InterPro"/>
</dbReference>
<dbReference type="Pfam" id="PF01609">
    <property type="entry name" value="DDE_Tnp_1"/>
    <property type="match status" value="1"/>
</dbReference>
<evidence type="ECO:0000256" key="1">
    <source>
        <dbReference type="SAM" id="Phobius"/>
    </source>
</evidence>
<dbReference type="PANTHER" id="PTHR34614">
    <property type="match status" value="1"/>
</dbReference>
<proteinExistence type="predicted"/>
<evidence type="ECO:0000313" key="3">
    <source>
        <dbReference type="EMBL" id="QWY78843.1"/>
    </source>
</evidence>
<accession>A0A9E6N072</accession>
<dbReference type="GO" id="GO:0003677">
    <property type="term" value="F:DNA binding"/>
    <property type="evidence" value="ECO:0007669"/>
    <property type="project" value="InterPro"/>
</dbReference>
<reference evidence="3" key="1">
    <citation type="submission" date="2021-02" db="EMBL/GenBank/DDBJ databases">
        <title>Comparative genomics of Ferrovum myxofaciens strains, predominant extremophile bacteria forming large biofilm stalactites in acid mine ecosystems.</title>
        <authorList>
            <person name="Burkartova K."/>
            <person name="Ridl J."/>
            <person name="Pajer P."/>
            <person name="Falteisek L."/>
        </authorList>
    </citation>
    <scope>NUCLEOTIDE SEQUENCE</scope>
    <source>
        <strain evidence="3">MI1III</strain>
    </source>
</reference>
<dbReference type="Proteomes" id="UP000683551">
    <property type="component" value="Chromosome"/>
</dbReference>
<evidence type="ECO:0000259" key="2">
    <source>
        <dbReference type="Pfam" id="PF01609"/>
    </source>
</evidence>
<sequence>MFVKITTSGPRQYVKLVESYRDASGVSRQKVIATLGRLEDIQAGETDALVNGLLRVTGRPTLEEGTGEIDFTSARSFGDTWMLTALWNELGFSDAFRRILRPRRQFDAEALLRVMVFNRLCDPKSKLGIHRWLEGAIVPGVDPESVTHSHLLRTMDTLVECSDSLELAMAGLLRPLIDQTLSVVFYDLTTISAEGRSEEDADLREYGLSKNGGVERQVMLGVVQTADGLPIHHEVFAGNVAETTTLIPTLTKILKRYPIERVVVVADRGLLSLDNLESLQKMTVGNRPLEFILAVPARRYGEFDTLLEEHHAQHCVGATHEVVGELVWQGQRLIVAHDPEAAATQSESRDKRIEALEQDAERWAGKLVEQETGRSYRGRKLSDAGVTARFYKAVTDAHLGHILKVALNSKDFEYDLDEKALKRARMIDGKLLLVTNMPDYSPEEIVSRYKSLADIERGFRVLKSEIEIDPMFHRLPNRIRAYAMICFLALVLYRVLRMRLKAKNSPYSPNRMLEVVRRIQHHQVTLHRKQSAKGLTTLTPEQKDLFDTVNLPKPSKIAL</sequence>
<keyword evidence="1" id="KW-1133">Transmembrane helix</keyword>
<dbReference type="PANTHER" id="PTHR34614:SF2">
    <property type="entry name" value="TRANSPOSASE IS4-LIKE DOMAIN-CONTAINING PROTEIN"/>
    <property type="match status" value="1"/>
</dbReference>
<gene>
    <name evidence="3" type="ORF">JZL65_09725</name>
</gene>
<dbReference type="InterPro" id="IPR012337">
    <property type="entry name" value="RNaseH-like_sf"/>
</dbReference>
<dbReference type="RefSeq" id="WP_273146049.1">
    <property type="nucleotide sequence ID" value="NZ_CP053675.1"/>
</dbReference>
<dbReference type="InterPro" id="IPR047654">
    <property type="entry name" value="IS1634_transpos"/>
</dbReference>
<feature type="transmembrane region" description="Helical" evidence="1">
    <location>
        <begin position="479"/>
        <end position="496"/>
    </location>
</feature>
<dbReference type="GO" id="GO:0006313">
    <property type="term" value="P:DNA transposition"/>
    <property type="evidence" value="ECO:0007669"/>
    <property type="project" value="InterPro"/>
</dbReference>
<organism evidence="3 4">
    <name type="scientific">Ferrovum myxofaciens</name>
    <dbReference type="NCBI Taxonomy" id="416213"/>
    <lineage>
        <taxon>Bacteria</taxon>
        <taxon>Pseudomonadati</taxon>
        <taxon>Pseudomonadota</taxon>
        <taxon>Betaproteobacteria</taxon>
        <taxon>Ferrovales</taxon>
        <taxon>Ferrovaceae</taxon>
        <taxon>Ferrovum</taxon>
    </lineage>
</organism>
<dbReference type="EMBL" id="CP071137">
    <property type="protein sequence ID" value="QWY78843.1"/>
    <property type="molecule type" value="Genomic_DNA"/>
</dbReference>